<dbReference type="Pfam" id="PF07745">
    <property type="entry name" value="Glyco_hydro_53"/>
    <property type="match status" value="1"/>
</dbReference>
<dbReference type="Gene3D" id="3.20.20.80">
    <property type="entry name" value="Glycosidases"/>
    <property type="match status" value="1"/>
</dbReference>
<evidence type="ECO:0000313" key="9">
    <source>
        <dbReference type="EMBL" id="ADL34775.1"/>
    </source>
</evidence>
<dbReference type="GO" id="GO:0045490">
    <property type="term" value="P:pectin catabolic process"/>
    <property type="evidence" value="ECO:0007669"/>
    <property type="project" value="TreeGrafter"/>
</dbReference>
<evidence type="ECO:0000256" key="6">
    <source>
        <dbReference type="RuleBase" id="RU361192"/>
    </source>
</evidence>
<feature type="compositionally biased region" description="Acidic residues" evidence="7">
    <location>
        <begin position="884"/>
        <end position="897"/>
    </location>
</feature>
<proteinExistence type="inferred from homology"/>
<dbReference type="GO" id="GO:0015926">
    <property type="term" value="F:glucosidase activity"/>
    <property type="evidence" value="ECO:0007669"/>
    <property type="project" value="InterPro"/>
</dbReference>
<name>E0RYT0_BUTPB</name>
<dbReference type="InterPro" id="IPR018337">
    <property type="entry name" value="Cell_wall/Cho-bd_repeat"/>
</dbReference>
<reference evidence="9 10" key="1">
    <citation type="journal article" date="2010" name="PLoS ONE">
        <title>The glycobiome of the rumen bacterium Butyrivibrio proteoclasticus B316(T) highlights adaptation to a polysaccharide-rich environment.</title>
        <authorList>
            <person name="Kelly W.J."/>
            <person name="Leahy S.C."/>
            <person name="Altermann E."/>
            <person name="Yeoman C.J."/>
            <person name="Dunne J.C."/>
            <person name="Kong Z."/>
            <person name="Pacheco D.M."/>
            <person name="Li D."/>
            <person name="Noel S.J."/>
            <person name="Moon C.D."/>
            <person name="Cookson A.L."/>
            <person name="Attwood G.T."/>
        </authorList>
    </citation>
    <scope>NUCLEOTIDE SEQUENCE [LARGE SCALE GENOMIC DNA]</scope>
    <source>
        <strain evidence="10">ATCC 51982 / DSM 14932 / B316</strain>
    </source>
</reference>
<dbReference type="GO" id="GO:0031218">
    <property type="term" value="F:arabinogalactan endo-1,4-beta-galactosidase activity"/>
    <property type="evidence" value="ECO:0007669"/>
    <property type="project" value="UniProtKB-EC"/>
</dbReference>
<feature type="signal peptide" evidence="6">
    <location>
        <begin position="1"/>
        <end position="30"/>
    </location>
</feature>
<dbReference type="STRING" id="515622.bpr_I2041"/>
<dbReference type="eggNOG" id="COG5263">
    <property type="taxonomic scope" value="Bacteria"/>
</dbReference>
<comment type="similarity">
    <text evidence="1 6">Belongs to the glycosyl hydrolase 53 family.</text>
</comment>
<protein>
    <recommendedName>
        <fullName evidence="6">Arabinogalactan endo-beta-1,4-galactanase</fullName>
        <ecNumber evidence="6">3.2.1.89</ecNumber>
    </recommendedName>
</protein>
<dbReference type="HOGENOM" id="CLU_011259_1_0_9"/>
<evidence type="ECO:0000259" key="8">
    <source>
        <dbReference type="Pfam" id="PF07532"/>
    </source>
</evidence>
<dbReference type="SUPFAM" id="SSF51445">
    <property type="entry name" value="(Trans)glycosidases"/>
    <property type="match status" value="1"/>
</dbReference>
<dbReference type="CAZy" id="CBM61">
    <property type="family name" value="Carbohydrate-Binding Module Family 61"/>
</dbReference>
<dbReference type="CAZy" id="GH53">
    <property type="family name" value="Glycoside Hydrolase Family 53"/>
</dbReference>
<keyword evidence="2" id="KW-0677">Repeat</keyword>
<dbReference type="EC" id="3.2.1.89" evidence="6"/>
<dbReference type="eggNOG" id="COG3867">
    <property type="taxonomic scope" value="Bacteria"/>
</dbReference>
<dbReference type="Pfam" id="PF01473">
    <property type="entry name" value="Choline_bind_1"/>
    <property type="match status" value="4"/>
</dbReference>
<dbReference type="RefSeq" id="WP_013281429.1">
    <property type="nucleotide sequence ID" value="NC_014387.1"/>
</dbReference>
<dbReference type="Gene3D" id="2.10.270.10">
    <property type="entry name" value="Cholin Binding"/>
    <property type="match status" value="3"/>
</dbReference>
<keyword evidence="4 6" id="KW-0326">Glycosidase</keyword>
<evidence type="ECO:0000256" key="1">
    <source>
        <dbReference type="ARBA" id="ARBA00010687"/>
    </source>
</evidence>
<dbReference type="AlphaFoldDB" id="E0RYT0"/>
<dbReference type="Gene3D" id="2.60.120.260">
    <property type="entry name" value="Galactose-binding domain-like"/>
    <property type="match status" value="2"/>
</dbReference>
<evidence type="ECO:0000256" key="7">
    <source>
        <dbReference type="SAM" id="MobiDB-lite"/>
    </source>
</evidence>
<dbReference type="EMBL" id="CP001810">
    <property type="protein sequence ID" value="ADL34775.1"/>
    <property type="molecule type" value="Genomic_DNA"/>
</dbReference>
<feature type="domain" description="Bacterial Ig-like" evidence="8">
    <location>
        <begin position="663"/>
        <end position="711"/>
    </location>
</feature>
<feature type="region of interest" description="Disordered" evidence="7">
    <location>
        <begin position="878"/>
        <end position="903"/>
    </location>
</feature>
<feature type="compositionally biased region" description="Acidic residues" evidence="7">
    <location>
        <begin position="230"/>
        <end position="239"/>
    </location>
</feature>
<organism evidence="9 10">
    <name type="scientific">Butyrivibrio proteoclasticus (strain ATCC 51982 / DSM 14932 / B316)</name>
    <name type="common">Clostridium proteoclasticum</name>
    <dbReference type="NCBI Taxonomy" id="515622"/>
    <lineage>
        <taxon>Bacteria</taxon>
        <taxon>Bacillati</taxon>
        <taxon>Bacillota</taxon>
        <taxon>Clostridia</taxon>
        <taxon>Lachnospirales</taxon>
        <taxon>Lachnospiraceae</taxon>
        <taxon>Butyrivibrio</taxon>
    </lineage>
</organism>
<dbReference type="InterPro" id="IPR011683">
    <property type="entry name" value="Glyco_hydro_53"/>
</dbReference>
<feature type="region of interest" description="Disordered" evidence="7">
    <location>
        <begin position="217"/>
        <end position="244"/>
    </location>
</feature>
<evidence type="ECO:0000256" key="5">
    <source>
        <dbReference type="PROSITE-ProRule" id="PRU00591"/>
    </source>
</evidence>
<dbReference type="PROSITE" id="PS51170">
    <property type="entry name" value="CW"/>
    <property type="match status" value="1"/>
</dbReference>
<dbReference type="SUPFAM" id="SSF69360">
    <property type="entry name" value="Cell wall binding repeat"/>
    <property type="match status" value="1"/>
</dbReference>
<dbReference type="PANTHER" id="PTHR34983:SF2">
    <property type="entry name" value="ENDO-BETA-1,4-GALACTANASE"/>
    <property type="match status" value="1"/>
</dbReference>
<evidence type="ECO:0000256" key="3">
    <source>
        <dbReference type="ARBA" id="ARBA00022801"/>
    </source>
</evidence>
<comment type="catalytic activity">
    <reaction evidence="6">
        <text>The enzyme specifically hydrolyzes (1-&gt;4)-beta-D-galactosidic linkages in type I arabinogalactans.</text>
        <dbReference type="EC" id="3.2.1.89"/>
    </reaction>
</comment>
<keyword evidence="3 6" id="KW-0378">Hydrolase</keyword>
<dbReference type="PANTHER" id="PTHR34983">
    <property type="entry name" value="ARABINOGALACTAN ENDO-BETA-1,4-GALACTANASE A"/>
    <property type="match status" value="1"/>
</dbReference>
<keyword evidence="10" id="KW-1185">Reference proteome</keyword>
<evidence type="ECO:0000256" key="4">
    <source>
        <dbReference type="ARBA" id="ARBA00023295"/>
    </source>
</evidence>
<evidence type="ECO:0000313" key="10">
    <source>
        <dbReference type="Proteomes" id="UP000001299"/>
    </source>
</evidence>
<sequence length="1109" mass="122928">MNKKRWGKALSVALAATMAFGQGIGVVASAAENTEEAKDAVIDIEDTAKTKDAVIDTEDTADGEEVTIANYDMSADIWGDDAGWTVTVDDWDSTGASISSFVYSSDQWMDKPSDGSDNGVNYWFGNGAGVLTFSQEIDIPAGTYTFSSEAMGEKGSFYIVLEDEKSEAVSLSGYNNWLTGSLSFTTEEDIDDARLSVVFDVEKEGWGYLNNVKVAVSTDDNGEGNTDTPENPDPEEPSGEETQPVDAEIYVEKVAGANGDFITGVDVSSYIAEKNSGVKFYDYDGNELDDQGFFNFLAEGGVNYVRVRVWNDPKDENGNWYGGGNCDIETAKQIGILATNAGMKVLVDFHYSDFWADPGKQTAPKEWAGKDVDDKMLHVSKWTEIQLSKLLDAGVNVGMVQIGNETNNGIAGEKSWDGMATIFSAGCNAVRSVSQRYEKDILIAVHFTNPEKSGRYADYASKLDAYGVDYDVFASSYYPYWHGTLDNLKSVLSNIAETYGKKVMVAETSYLTTFKDGDGHGNTEYEGKAGDALNYEVSVQGQANAVRDVVNTVAGIDGGIGVFYWEPAWIPVQVYNAEDENAAEILAQNKQIWDEYGSGWASSFAGNYDKDAKDWYGGSAVDNEAWFDFTGHPLATAKIYSYIRTGTTAPVTVTSVTVPDTIIEVDDASNVPMVATVTYSDGHTIEVPVTWNVEDELKIKGPGTYEIRGTVVVDGEEMEVVLKLTVNPHNYVNNPGFENELTTYDWIVRSANPCVSRKNDLSNVHSGDYCLHFWDNKEIEFDVTQTVVLNKGTYTFGTFLQGGDAGTTSKFQLYFFNSGEALYADTGVTSWQNWDNPEIKNIVVKADNMKVTFGAIVKAPAGAWGSFDDFYLYRQEDYAGGGETPEDPDEPEQPEEPVEPKKGEWKTKYGSKYYYYEDGTMATGLTEIEGKLYYFKDNGHMLYQNKVTVDGKTYYFGKDGASVSNVLVTQYHKTYHFGDDGLMNTGFVNLDGDTYFFNETTGVMAVDKYVERDGNKYYFDKEGKMYKGFLDKWKHTEYYDQEGHASRGFVMIDGDGYFFGTNDNMYRNKWFTVDGQKHYAKSDGKMAVSETLTIYFHKYTFDENGILIN</sequence>
<evidence type="ECO:0000256" key="2">
    <source>
        <dbReference type="ARBA" id="ARBA00022737"/>
    </source>
</evidence>
<feature type="repeat" description="Cell wall-binding" evidence="5">
    <location>
        <begin position="922"/>
        <end position="941"/>
    </location>
</feature>
<accession>E0RYT0</accession>
<gene>
    <name evidence="9" type="primary">agn53A</name>
    <name evidence="9" type="ordered locus">bpr_I2041</name>
</gene>
<dbReference type="KEGG" id="bpb:bpr_I2041"/>
<keyword evidence="6" id="KW-0732">Signal</keyword>
<dbReference type="Proteomes" id="UP000001299">
    <property type="component" value="Chromosome 1"/>
</dbReference>
<feature type="chain" id="PRO_5005127536" description="Arabinogalactan endo-beta-1,4-galactanase" evidence="6">
    <location>
        <begin position="31"/>
        <end position="1109"/>
    </location>
</feature>
<dbReference type="InterPro" id="IPR017853">
    <property type="entry name" value="GH"/>
</dbReference>
<dbReference type="Pfam" id="PF07532">
    <property type="entry name" value="Big_4"/>
    <property type="match status" value="1"/>
</dbReference>
<dbReference type="InterPro" id="IPR011081">
    <property type="entry name" value="Big_4"/>
</dbReference>